<dbReference type="PROSITE" id="PS51843">
    <property type="entry name" value="NR_LBD"/>
    <property type="match status" value="1"/>
</dbReference>
<keyword evidence="2" id="KW-0479">Metal-binding</keyword>
<dbReference type="InterPro" id="IPR001628">
    <property type="entry name" value="Znf_hrmn_rcpt"/>
</dbReference>
<dbReference type="GO" id="GO:0043565">
    <property type="term" value="F:sequence-specific DNA binding"/>
    <property type="evidence" value="ECO:0007669"/>
    <property type="project" value="InterPro"/>
</dbReference>
<dbReference type="Gene3D" id="1.10.565.10">
    <property type="entry name" value="Retinoid X Receptor"/>
    <property type="match status" value="1"/>
</dbReference>
<evidence type="ECO:0000259" key="11">
    <source>
        <dbReference type="PROSITE" id="PS51843"/>
    </source>
</evidence>
<dbReference type="AlphaFoldDB" id="G0M932"/>
<dbReference type="InterPro" id="IPR000536">
    <property type="entry name" value="Nucl_hrmn_rcpt_lig-bd"/>
</dbReference>
<keyword evidence="13" id="KW-1185">Reference proteome</keyword>
<evidence type="ECO:0000256" key="5">
    <source>
        <dbReference type="ARBA" id="ARBA00023015"/>
    </source>
</evidence>
<dbReference type="HOGENOM" id="CLU_105170_0_0_1"/>
<evidence type="ECO:0000256" key="3">
    <source>
        <dbReference type="ARBA" id="ARBA00022771"/>
    </source>
</evidence>
<evidence type="ECO:0000256" key="4">
    <source>
        <dbReference type="ARBA" id="ARBA00022833"/>
    </source>
</evidence>
<dbReference type="Proteomes" id="UP000008068">
    <property type="component" value="Unassembled WGS sequence"/>
</dbReference>
<feature type="domain" description="NR LBD" evidence="11">
    <location>
        <begin position="1"/>
        <end position="265"/>
    </location>
</feature>
<dbReference type="eggNOG" id="KOG3575">
    <property type="taxonomic scope" value="Eukaryota"/>
</dbReference>
<evidence type="ECO:0000256" key="7">
    <source>
        <dbReference type="ARBA" id="ARBA00023163"/>
    </source>
</evidence>
<dbReference type="STRING" id="135651.G0M932"/>
<dbReference type="SUPFAM" id="SSF48508">
    <property type="entry name" value="Nuclear receptor ligand-binding domain"/>
    <property type="match status" value="1"/>
</dbReference>
<dbReference type="PANTHER" id="PTHR45680">
    <property type="entry name" value="NUCLEAR HORMONE RECEPTOR FAMILY"/>
    <property type="match status" value="1"/>
</dbReference>
<evidence type="ECO:0000256" key="1">
    <source>
        <dbReference type="ARBA" id="ARBA00005993"/>
    </source>
</evidence>
<evidence type="ECO:0000256" key="10">
    <source>
        <dbReference type="SAM" id="MobiDB-lite"/>
    </source>
</evidence>
<keyword evidence="6" id="KW-0238">DNA-binding</keyword>
<dbReference type="GO" id="GO:0008270">
    <property type="term" value="F:zinc ion binding"/>
    <property type="evidence" value="ECO:0007669"/>
    <property type="project" value="UniProtKB-KW"/>
</dbReference>
<sequence length="266" mass="31352">MDLESSIYSTSTSSETTLSEIPNPDSLNSEFPEKRCHFSPVIEQRKCRLLNGKCGPNRNGRWFCKKCRLERCLELGMTTTNIQYDRDAFKSSVNFVKSQALARLVGDRIGVPMQFVFSPDNLVDYDKMDSDISCWSSHTFDEMRFFFIPKELYYDDVIWDIIDIQPSDVELTFIMSILCFQLAGTRYGGHIQDEMERLQDILSNELHEYYMKNNQKMYLLRLKQLMKVKERFLRLRNIRLEKYSLGGIFNMFNTSFSNPDFFWVPP</sequence>
<dbReference type="EMBL" id="GL379787">
    <property type="protein sequence ID" value="EGT30845.1"/>
    <property type="molecule type" value="Genomic_DNA"/>
</dbReference>
<dbReference type="Pfam" id="PF00104">
    <property type="entry name" value="Hormone_recep"/>
    <property type="match status" value="1"/>
</dbReference>
<dbReference type="InterPro" id="IPR035500">
    <property type="entry name" value="NHR-like_dom_sf"/>
</dbReference>
<dbReference type="InParanoid" id="G0M932"/>
<dbReference type="SUPFAM" id="SSF57716">
    <property type="entry name" value="Glucocorticoid receptor-like (DNA-binding domain)"/>
    <property type="match status" value="1"/>
</dbReference>
<keyword evidence="7" id="KW-0804">Transcription</keyword>
<comment type="similarity">
    <text evidence="1">Belongs to the nuclear hormone receptor family.</text>
</comment>
<evidence type="ECO:0000256" key="8">
    <source>
        <dbReference type="ARBA" id="ARBA00023170"/>
    </source>
</evidence>
<gene>
    <name evidence="12" type="ORF">CAEBREN_00231</name>
</gene>
<dbReference type="InterPro" id="IPR013088">
    <property type="entry name" value="Znf_NHR/GATA"/>
</dbReference>
<keyword evidence="5" id="KW-0805">Transcription regulation</keyword>
<organism evidence="13">
    <name type="scientific">Caenorhabditis brenneri</name>
    <name type="common">Nematode worm</name>
    <dbReference type="NCBI Taxonomy" id="135651"/>
    <lineage>
        <taxon>Eukaryota</taxon>
        <taxon>Metazoa</taxon>
        <taxon>Ecdysozoa</taxon>
        <taxon>Nematoda</taxon>
        <taxon>Chromadorea</taxon>
        <taxon>Rhabditida</taxon>
        <taxon>Rhabditina</taxon>
        <taxon>Rhabditomorpha</taxon>
        <taxon>Rhabditoidea</taxon>
        <taxon>Rhabditidae</taxon>
        <taxon>Peloderinae</taxon>
        <taxon>Caenorhabditis</taxon>
    </lineage>
</organism>
<dbReference type="PANTHER" id="PTHR45680:SF33">
    <property type="entry name" value="NR LBD DOMAIN-CONTAINING PROTEIN-RELATED"/>
    <property type="match status" value="1"/>
</dbReference>
<keyword evidence="4" id="KW-0862">Zinc</keyword>
<name>G0M932_CAEBE</name>
<proteinExistence type="inferred from homology"/>
<evidence type="ECO:0000313" key="13">
    <source>
        <dbReference type="Proteomes" id="UP000008068"/>
    </source>
</evidence>
<dbReference type="Gene3D" id="3.30.50.10">
    <property type="entry name" value="Erythroid Transcription Factor GATA-1, subunit A"/>
    <property type="match status" value="1"/>
</dbReference>
<dbReference type="SMART" id="SM00430">
    <property type="entry name" value="HOLI"/>
    <property type="match status" value="1"/>
</dbReference>
<evidence type="ECO:0000313" key="12">
    <source>
        <dbReference type="EMBL" id="EGT30845.1"/>
    </source>
</evidence>
<accession>G0M932</accession>
<evidence type="ECO:0000256" key="6">
    <source>
        <dbReference type="ARBA" id="ARBA00023125"/>
    </source>
</evidence>
<keyword evidence="9" id="KW-0539">Nucleus</keyword>
<dbReference type="InterPro" id="IPR051152">
    <property type="entry name" value="C.elegans_Orphan_NR"/>
</dbReference>
<evidence type="ECO:0000256" key="2">
    <source>
        <dbReference type="ARBA" id="ARBA00022723"/>
    </source>
</evidence>
<keyword evidence="8" id="KW-0675">Receptor</keyword>
<feature type="compositionally biased region" description="Low complexity" evidence="10">
    <location>
        <begin position="1"/>
        <end position="21"/>
    </location>
</feature>
<dbReference type="GO" id="GO:0003700">
    <property type="term" value="F:DNA-binding transcription factor activity"/>
    <property type="evidence" value="ECO:0007669"/>
    <property type="project" value="InterPro"/>
</dbReference>
<reference evidence="13" key="1">
    <citation type="submission" date="2011-07" db="EMBL/GenBank/DDBJ databases">
        <authorList>
            <consortium name="Caenorhabditis brenneri Sequencing and Analysis Consortium"/>
            <person name="Wilson R.K."/>
        </authorList>
    </citation>
    <scope>NUCLEOTIDE SEQUENCE [LARGE SCALE GENOMIC DNA]</scope>
    <source>
        <strain evidence="13">PB2801</strain>
    </source>
</reference>
<dbReference type="SMART" id="SM00399">
    <property type="entry name" value="ZnF_C4"/>
    <property type="match status" value="1"/>
</dbReference>
<evidence type="ECO:0000256" key="9">
    <source>
        <dbReference type="ARBA" id="ARBA00023242"/>
    </source>
</evidence>
<feature type="region of interest" description="Disordered" evidence="10">
    <location>
        <begin position="1"/>
        <end position="26"/>
    </location>
</feature>
<protein>
    <recommendedName>
        <fullName evidence="11">NR LBD domain-containing protein</fullName>
    </recommendedName>
</protein>
<keyword evidence="3" id="KW-0863">Zinc-finger</keyword>